<feature type="non-terminal residue" evidence="2">
    <location>
        <position position="251"/>
    </location>
</feature>
<dbReference type="AlphaFoldDB" id="K1TK89"/>
<reference evidence="2" key="1">
    <citation type="journal article" date="2013" name="Environ. Microbiol.">
        <title>Microbiota from the distal guts of lean and obese adolescents exhibit partial functional redundancy besides clear differences in community structure.</title>
        <authorList>
            <person name="Ferrer M."/>
            <person name="Ruiz A."/>
            <person name="Lanza F."/>
            <person name="Haange S.B."/>
            <person name="Oberbach A."/>
            <person name="Till H."/>
            <person name="Bargiela R."/>
            <person name="Campoy C."/>
            <person name="Segura M.T."/>
            <person name="Richter M."/>
            <person name="von Bergen M."/>
            <person name="Seifert J."/>
            <person name="Suarez A."/>
        </authorList>
    </citation>
    <scope>NUCLEOTIDE SEQUENCE</scope>
</reference>
<feature type="domain" description="GLAA-B beta-barrel" evidence="1">
    <location>
        <begin position="70"/>
        <end position="156"/>
    </location>
</feature>
<dbReference type="InterPro" id="IPR057275">
    <property type="entry name" value="Beta-barrel_GLAA-B_I"/>
</dbReference>
<dbReference type="InterPro" id="IPR011050">
    <property type="entry name" value="Pectin_lyase_fold/virulence"/>
</dbReference>
<dbReference type="Pfam" id="PF23763">
    <property type="entry name" value="Beta-barrel_GLAA-B_I"/>
    <property type="match status" value="1"/>
</dbReference>
<protein>
    <recommendedName>
        <fullName evidence="1">GLAA-B beta-barrel domain-containing protein</fullName>
    </recommendedName>
</protein>
<dbReference type="EMBL" id="AJWZ01003984">
    <property type="protein sequence ID" value="EKC66725.1"/>
    <property type="molecule type" value="Genomic_DNA"/>
</dbReference>
<accession>K1TK89</accession>
<evidence type="ECO:0000259" key="1">
    <source>
        <dbReference type="Pfam" id="PF23763"/>
    </source>
</evidence>
<name>K1TK89_9ZZZZ</name>
<evidence type="ECO:0000313" key="2">
    <source>
        <dbReference type="EMBL" id="EKC66725.1"/>
    </source>
</evidence>
<feature type="non-terminal residue" evidence="2">
    <location>
        <position position="1"/>
    </location>
</feature>
<sequence>RAAERYQYISNNSEGMKRIAFDLRGLRDFEIDGAGTELLFSGFVSPFSIEECERIEIHDLKIDYTRTFHSEGIVRAAGDGWLEVSFPGEYRCEEVNGCLHFYDERGTDYPYSNLLEFDAVRREPAFRAHDYWLADGTIPARRCGDGNWRIYRPDLKAAIGNVMVFGATARLNPGFTIADSRGVTLRDVALYHCGGMGVIAQRSRDIALERMVVTPAPGKGRMISITADATHYVNCGGYIRMIDCVFENQKD</sequence>
<gene>
    <name evidence="2" type="ORF">OBE_05794</name>
</gene>
<dbReference type="SUPFAM" id="SSF51126">
    <property type="entry name" value="Pectin lyase-like"/>
    <property type="match status" value="1"/>
</dbReference>
<comment type="caution">
    <text evidence="2">The sequence shown here is derived from an EMBL/GenBank/DDBJ whole genome shotgun (WGS) entry which is preliminary data.</text>
</comment>
<proteinExistence type="predicted"/>
<organism evidence="2">
    <name type="scientific">human gut metagenome</name>
    <dbReference type="NCBI Taxonomy" id="408170"/>
    <lineage>
        <taxon>unclassified sequences</taxon>
        <taxon>metagenomes</taxon>
        <taxon>organismal metagenomes</taxon>
    </lineage>
</organism>